<keyword evidence="3" id="KW-0804">Transcription</keyword>
<comment type="caution">
    <text evidence="5">The sequence shown here is derived from an EMBL/GenBank/DDBJ whole genome shotgun (WGS) entry which is preliminary data.</text>
</comment>
<dbReference type="Pfam" id="PF00196">
    <property type="entry name" value="GerE"/>
    <property type="match status" value="1"/>
</dbReference>
<dbReference type="OrthoDB" id="9774661at2"/>
<dbReference type="PANTHER" id="PTHR44688:SF16">
    <property type="entry name" value="DNA-BINDING TRANSCRIPTIONAL ACTIVATOR DEVR_DOSR"/>
    <property type="match status" value="1"/>
</dbReference>
<dbReference type="GO" id="GO:0003677">
    <property type="term" value="F:DNA binding"/>
    <property type="evidence" value="ECO:0007669"/>
    <property type="project" value="UniProtKB-KW"/>
</dbReference>
<name>A0A161XW16_9GAMM</name>
<sequence length="223" mass="25339">MKAAITTKTITDNCTQITFSNIVKKIDNVKTETDFRDLVLELQAPSVSGFVGFIAFNHITPTSLESKVFGRLSDEICQLLLRKEIQEHCNRDALPLALHQFGNLYPRNLYLLPVHAGHNEHGAILLHIENPKEVEHLCWYWSPIATHLVRAYIKISKQRLVPITKRERDCLLWACEGKTSWEISQILGVSERTVNFHLANCIEKTNSANRLQAIAKCVVSNII</sequence>
<proteinExistence type="predicted"/>
<evidence type="ECO:0000256" key="3">
    <source>
        <dbReference type="ARBA" id="ARBA00023163"/>
    </source>
</evidence>
<dbReference type="InterPro" id="IPR036388">
    <property type="entry name" value="WH-like_DNA-bd_sf"/>
</dbReference>
<evidence type="ECO:0000256" key="1">
    <source>
        <dbReference type="ARBA" id="ARBA00023015"/>
    </source>
</evidence>
<dbReference type="Proteomes" id="UP000076587">
    <property type="component" value="Unassembled WGS sequence"/>
</dbReference>
<dbReference type="Gene3D" id="1.10.10.10">
    <property type="entry name" value="Winged helix-like DNA-binding domain superfamily/Winged helix DNA-binding domain"/>
    <property type="match status" value="1"/>
</dbReference>
<dbReference type="GO" id="GO:0006355">
    <property type="term" value="P:regulation of DNA-templated transcription"/>
    <property type="evidence" value="ECO:0007669"/>
    <property type="project" value="InterPro"/>
</dbReference>
<dbReference type="EMBL" id="AUXT01000156">
    <property type="protein sequence ID" value="KZN47379.1"/>
    <property type="molecule type" value="Genomic_DNA"/>
</dbReference>
<evidence type="ECO:0000259" key="4">
    <source>
        <dbReference type="PROSITE" id="PS50043"/>
    </source>
</evidence>
<organism evidence="5 6">
    <name type="scientific">Pseudoalteromonas luteoviolacea NCIMB 1942</name>
    <dbReference type="NCBI Taxonomy" id="1365253"/>
    <lineage>
        <taxon>Bacteria</taxon>
        <taxon>Pseudomonadati</taxon>
        <taxon>Pseudomonadota</taxon>
        <taxon>Gammaproteobacteria</taxon>
        <taxon>Alteromonadales</taxon>
        <taxon>Pseudoalteromonadaceae</taxon>
        <taxon>Pseudoalteromonas</taxon>
    </lineage>
</organism>
<keyword evidence="2" id="KW-0238">DNA-binding</keyword>
<dbReference type="SUPFAM" id="SSF46894">
    <property type="entry name" value="C-terminal effector domain of the bipartite response regulators"/>
    <property type="match status" value="1"/>
</dbReference>
<evidence type="ECO:0000256" key="2">
    <source>
        <dbReference type="ARBA" id="ARBA00023125"/>
    </source>
</evidence>
<dbReference type="InterPro" id="IPR016032">
    <property type="entry name" value="Sig_transdc_resp-reg_C-effctor"/>
</dbReference>
<dbReference type="PROSITE" id="PS50043">
    <property type="entry name" value="HTH_LUXR_2"/>
    <property type="match status" value="1"/>
</dbReference>
<dbReference type="InterPro" id="IPR000792">
    <property type="entry name" value="Tscrpt_reg_LuxR_C"/>
</dbReference>
<evidence type="ECO:0000313" key="5">
    <source>
        <dbReference type="EMBL" id="KZN47379.1"/>
    </source>
</evidence>
<evidence type="ECO:0000313" key="6">
    <source>
        <dbReference type="Proteomes" id="UP000076587"/>
    </source>
</evidence>
<dbReference type="AlphaFoldDB" id="A0A161XW16"/>
<accession>A0A161XW16</accession>
<keyword evidence="1" id="KW-0805">Transcription regulation</keyword>
<reference evidence="5 6" key="1">
    <citation type="submission" date="2013-07" db="EMBL/GenBank/DDBJ databases">
        <title>Comparative Genomic and Metabolomic Analysis of Twelve Strains of Pseudoalteromonas luteoviolacea.</title>
        <authorList>
            <person name="Vynne N.G."/>
            <person name="Mansson M."/>
            <person name="Gram L."/>
        </authorList>
    </citation>
    <scope>NUCLEOTIDE SEQUENCE [LARGE SCALE GENOMIC DNA]</scope>
    <source>
        <strain evidence="5 6">NCIMB 1942</strain>
    </source>
</reference>
<feature type="domain" description="HTH luxR-type" evidence="4">
    <location>
        <begin position="156"/>
        <end position="221"/>
    </location>
</feature>
<gene>
    <name evidence="5" type="ORF">N482_09895</name>
</gene>
<dbReference type="PATRIC" id="fig|1365253.3.peg.2407"/>
<dbReference type="PRINTS" id="PR00038">
    <property type="entry name" value="HTHLUXR"/>
</dbReference>
<dbReference type="PANTHER" id="PTHR44688">
    <property type="entry name" value="DNA-BINDING TRANSCRIPTIONAL ACTIVATOR DEVR_DOSR"/>
    <property type="match status" value="1"/>
</dbReference>
<dbReference type="CDD" id="cd06170">
    <property type="entry name" value="LuxR_C_like"/>
    <property type="match status" value="1"/>
</dbReference>
<dbReference type="SMART" id="SM00421">
    <property type="entry name" value="HTH_LUXR"/>
    <property type="match status" value="1"/>
</dbReference>
<protein>
    <recommendedName>
        <fullName evidence="4">HTH luxR-type domain-containing protein</fullName>
    </recommendedName>
</protein>
<dbReference type="RefSeq" id="WP_063377079.1">
    <property type="nucleotide sequence ID" value="NZ_AUXT01000156.1"/>
</dbReference>